<reference evidence="3 4" key="1">
    <citation type="submission" date="2023-09" db="EMBL/GenBank/DDBJ databases">
        <authorList>
            <person name="Wang M."/>
        </authorList>
    </citation>
    <scope>NUCLEOTIDE SEQUENCE [LARGE SCALE GENOMIC DNA]</scope>
    <source>
        <strain evidence="3">GT-2023</strain>
        <tissue evidence="3">Liver</tissue>
    </source>
</reference>
<evidence type="ECO:0000256" key="1">
    <source>
        <dbReference type="SAM" id="MobiDB-lite"/>
    </source>
</evidence>
<dbReference type="EMBL" id="JAYMGO010000001">
    <property type="protein sequence ID" value="KAL1282370.1"/>
    <property type="molecule type" value="Genomic_DNA"/>
</dbReference>
<sequence>MHQHTTMVDDDEEVHTSSHMDRDICTQPSHMDRDSRMRSFQGRETSSTAGVPSHIGAAPLESPGENGEKPVKTRLPKQGMKNGQLASKTPVQWTSEHSAVVARLVDMLMSSPILAYPDFNLPFVLQTETSNEGLGAVLYQEQGGKLRVITYGSRSLSPAEKNYHLHSNKLKFLALKWAICDKFCNYLYYAPTFMVFTDNNPLTYILSTAKLSAIGHCWVGELADFHFTIKYRPGKPTPMPTPYHCFQ</sequence>
<keyword evidence="4" id="KW-1185">Reference proteome</keyword>
<dbReference type="Proteomes" id="UP001558613">
    <property type="component" value="Unassembled WGS sequence"/>
</dbReference>
<dbReference type="PANTHER" id="PTHR34072">
    <property type="entry name" value="ENZYMATIC POLYPROTEIN-RELATED"/>
    <property type="match status" value="1"/>
</dbReference>
<accession>A0ABR3P0U0</accession>
<gene>
    <name evidence="3" type="ORF">QQF64_001173</name>
</gene>
<comment type="caution">
    <text evidence="3">The sequence shown here is derived from an EMBL/GenBank/DDBJ whole genome shotgun (WGS) entry which is preliminary data.</text>
</comment>
<dbReference type="PANTHER" id="PTHR34072:SF47">
    <property type="entry name" value="RIBONUCLEASE H"/>
    <property type="match status" value="1"/>
</dbReference>
<feature type="domain" description="Reverse transcriptase/retrotransposon-derived protein RNase H-like" evidence="2">
    <location>
        <begin position="93"/>
        <end position="189"/>
    </location>
</feature>
<evidence type="ECO:0000313" key="3">
    <source>
        <dbReference type="EMBL" id="KAL1282370.1"/>
    </source>
</evidence>
<feature type="compositionally biased region" description="Basic and acidic residues" evidence="1">
    <location>
        <begin position="14"/>
        <end position="37"/>
    </location>
</feature>
<dbReference type="InterPro" id="IPR043502">
    <property type="entry name" value="DNA/RNA_pol_sf"/>
</dbReference>
<dbReference type="Pfam" id="PF17919">
    <property type="entry name" value="RT_RNaseH_2"/>
    <property type="match status" value="1"/>
</dbReference>
<dbReference type="CDD" id="cd09274">
    <property type="entry name" value="RNase_HI_RT_Ty3"/>
    <property type="match status" value="1"/>
</dbReference>
<dbReference type="InterPro" id="IPR041577">
    <property type="entry name" value="RT_RNaseH_2"/>
</dbReference>
<dbReference type="Gene3D" id="3.10.20.370">
    <property type="match status" value="1"/>
</dbReference>
<name>A0ABR3P0U0_9TELE</name>
<evidence type="ECO:0000313" key="4">
    <source>
        <dbReference type="Proteomes" id="UP001558613"/>
    </source>
</evidence>
<evidence type="ECO:0000259" key="2">
    <source>
        <dbReference type="Pfam" id="PF17919"/>
    </source>
</evidence>
<proteinExistence type="predicted"/>
<organism evidence="3 4">
    <name type="scientific">Cirrhinus molitorella</name>
    <name type="common">mud carp</name>
    <dbReference type="NCBI Taxonomy" id="172907"/>
    <lineage>
        <taxon>Eukaryota</taxon>
        <taxon>Metazoa</taxon>
        <taxon>Chordata</taxon>
        <taxon>Craniata</taxon>
        <taxon>Vertebrata</taxon>
        <taxon>Euteleostomi</taxon>
        <taxon>Actinopterygii</taxon>
        <taxon>Neopterygii</taxon>
        <taxon>Teleostei</taxon>
        <taxon>Ostariophysi</taxon>
        <taxon>Cypriniformes</taxon>
        <taxon>Cyprinidae</taxon>
        <taxon>Labeoninae</taxon>
        <taxon>Labeonini</taxon>
        <taxon>Cirrhinus</taxon>
    </lineage>
</organism>
<feature type="region of interest" description="Disordered" evidence="1">
    <location>
        <begin position="1"/>
        <end position="90"/>
    </location>
</feature>
<dbReference type="SUPFAM" id="SSF56672">
    <property type="entry name" value="DNA/RNA polymerases"/>
    <property type="match status" value="1"/>
</dbReference>
<protein>
    <recommendedName>
        <fullName evidence="2">Reverse transcriptase/retrotransposon-derived protein RNase H-like domain-containing protein</fullName>
    </recommendedName>
</protein>